<dbReference type="GO" id="GO:0051117">
    <property type="term" value="F:ATPase binding"/>
    <property type="evidence" value="ECO:0007669"/>
    <property type="project" value="TreeGrafter"/>
</dbReference>
<dbReference type="GO" id="GO:0009368">
    <property type="term" value="C:endopeptidase Clp complex"/>
    <property type="evidence" value="ECO:0007669"/>
    <property type="project" value="TreeGrafter"/>
</dbReference>
<dbReference type="CDD" id="cd07017">
    <property type="entry name" value="S14_ClpP_2"/>
    <property type="match status" value="1"/>
</dbReference>
<proteinExistence type="inferred from homology"/>
<dbReference type="NCBIfam" id="NF009205">
    <property type="entry name" value="PRK12553.1"/>
    <property type="match status" value="1"/>
</dbReference>
<sequence>MSSYTIPNVITQSPRGERIMDVYSHLLSERIIYLGTGIDAGVANALIAQLLHLEADKPDQDINLYINCEGGDMTAMLAIYDTIQYIRSPVSTLCVGQAIAAGAVLLAAGEPGRRAVLPHARIVLHQPAARGQGTIPDLILQADEVVRVRAQVESILSAHTGQTIEQLRHDTDRDHVLTAEGARAYGIVDEVIQHRAQVTTFQPQSTYAAAG</sequence>
<feature type="active site" evidence="2">
    <location>
        <position position="125"/>
    </location>
</feature>
<dbReference type="RefSeq" id="WP_012918910.1">
    <property type="nucleotide sequence ID" value="NC_013729.1"/>
</dbReference>
<dbReference type="HAMAP" id="MF_00444">
    <property type="entry name" value="ClpP"/>
    <property type="match status" value="1"/>
</dbReference>
<dbReference type="eggNOG" id="COG0740">
    <property type="taxonomic scope" value="Bacteria"/>
</dbReference>
<comment type="catalytic activity">
    <reaction evidence="2">
        <text>Hydrolysis of proteins to small peptides in the presence of ATP and magnesium. alpha-casein is the usual test substrate. In the absence of ATP, only oligopeptides shorter than five residues are hydrolyzed (such as succinyl-Leu-Tyr-|-NHMec, and Leu-Tyr-Leu-|-Tyr-Trp, in which cleavage of the -Tyr-|-Leu- and -Tyr-|-Trp bonds also occurs).</text>
        <dbReference type="EC" id="3.4.21.92"/>
    </reaction>
</comment>
<evidence type="ECO:0000256" key="3">
    <source>
        <dbReference type="RuleBase" id="RU003567"/>
    </source>
</evidence>
<evidence type="ECO:0000313" key="4">
    <source>
        <dbReference type="EMBL" id="ADB30354.1"/>
    </source>
</evidence>
<dbReference type="KEGG" id="kfl:Kfla_1251"/>
<dbReference type="Pfam" id="PF00574">
    <property type="entry name" value="CLP_protease"/>
    <property type="match status" value="1"/>
</dbReference>
<dbReference type="OrthoDB" id="9802800at2"/>
<evidence type="ECO:0000313" key="5">
    <source>
        <dbReference type="Proteomes" id="UP000007967"/>
    </source>
</evidence>
<reference evidence="4 5" key="2">
    <citation type="journal article" date="2010" name="Stand. Genomic Sci.">
        <title>Complete genome sequence of Kribbella flavida type strain (IFO 14399).</title>
        <authorList>
            <person name="Pukall R."/>
            <person name="Lapidus A."/>
            <person name="Glavina Del Rio T."/>
            <person name="Copeland A."/>
            <person name="Tice H."/>
            <person name="Cheng J.-F."/>
            <person name="Lucas S."/>
            <person name="Chen F."/>
            <person name="Nolan M."/>
            <person name="LaButti K."/>
            <person name="Pati A."/>
            <person name="Ivanova N."/>
            <person name="Mavrommatis K."/>
            <person name="Mikhailova N."/>
            <person name="Pitluck S."/>
            <person name="Bruce D."/>
            <person name="Goodwin L."/>
            <person name="Land M."/>
            <person name="Hauser L."/>
            <person name="Chang Y.-J."/>
            <person name="Jeffries C.D."/>
            <person name="Chen A."/>
            <person name="Palaniappan K."/>
            <person name="Chain P."/>
            <person name="Rohde M."/>
            <person name="Goeker M."/>
            <person name="Bristow J."/>
            <person name="Eisen J.A."/>
            <person name="Markowitz V."/>
            <person name="Hugenholtz P."/>
            <person name="Kyrpides N.C."/>
            <person name="Klenk H.-P."/>
            <person name="Brettin T."/>
        </authorList>
    </citation>
    <scope>NUCLEOTIDE SEQUENCE [LARGE SCALE GENOMIC DNA]</scope>
    <source>
        <strain evidence="5">DSM 17836 / JCM 10339 / NBRC 14399</strain>
    </source>
</reference>
<dbReference type="PANTHER" id="PTHR10381">
    <property type="entry name" value="ATP-DEPENDENT CLP PROTEASE PROTEOLYTIC SUBUNIT"/>
    <property type="match status" value="1"/>
</dbReference>
<keyword evidence="5" id="KW-1185">Reference proteome</keyword>
<comment type="similarity">
    <text evidence="1 2 3">Belongs to the peptidase S14 family.</text>
</comment>
<gene>
    <name evidence="2" type="primary">clpP</name>
    <name evidence="4" type="ordered locus">Kfla_1251</name>
</gene>
<dbReference type="GO" id="GO:0006515">
    <property type="term" value="P:protein quality control for misfolded or incompletely synthesized proteins"/>
    <property type="evidence" value="ECO:0007669"/>
    <property type="project" value="TreeGrafter"/>
</dbReference>
<dbReference type="GO" id="GO:0005737">
    <property type="term" value="C:cytoplasm"/>
    <property type="evidence" value="ECO:0007669"/>
    <property type="project" value="UniProtKB-SubCell"/>
</dbReference>
<dbReference type="STRING" id="479435.Kfla_1251"/>
<dbReference type="EMBL" id="CP001736">
    <property type="protein sequence ID" value="ADB30354.1"/>
    <property type="molecule type" value="Genomic_DNA"/>
</dbReference>
<dbReference type="Proteomes" id="UP000007967">
    <property type="component" value="Chromosome"/>
</dbReference>
<dbReference type="InterPro" id="IPR029045">
    <property type="entry name" value="ClpP/crotonase-like_dom_sf"/>
</dbReference>
<reference evidence="5" key="1">
    <citation type="submission" date="2009-09" db="EMBL/GenBank/DDBJ databases">
        <title>The complete genome of Kribbella flavida DSM 17836.</title>
        <authorList>
            <consortium name="US DOE Joint Genome Institute (JGI-PGF)"/>
            <person name="Lucas S."/>
            <person name="Copeland A."/>
            <person name="Lapidus A."/>
            <person name="Glavina del Rio T."/>
            <person name="Dalin E."/>
            <person name="Tice H."/>
            <person name="Bruce D."/>
            <person name="Goodwin L."/>
            <person name="Pitluck S."/>
            <person name="Kyrpides N."/>
            <person name="Mavromatis K."/>
            <person name="Ivanova N."/>
            <person name="Saunders E."/>
            <person name="Brettin T."/>
            <person name="Detter J.C."/>
            <person name="Han C."/>
            <person name="Larimer F."/>
            <person name="Land M."/>
            <person name="Hauser L."/>
            <person name="Markowitz V."/>
            <person name="Cheng J.-F."/>
            <person name="Hugenholtz P."/>
            <person name="Woyke T."/>
            <person name="Wu D."/>
            <person name="Pukall R."/>
            <person name="Klenk H.-P."/>
            <person name="Eisen J.A."/>
        </authorList>
    </citation>
    <scope>NUCLEOTIDE SEQUENCE [LARGE SCALE GENOMIC DNA]</scope>
    <source>
        <strain evidence="5">DSM 17836 / JCM 10339 / NBRC 14399</strain>
    </source>
</reference>
<dbReference type="InterPro" id="IPR023562">
    <property type="entry name" value="ClpP/TepA"/>
</dbReference>
<keyword evidence="2" id="KW-0645">Protease</keyword>
<protein>
    <recommendedName>
        <fullName evidence="2 3">ATP-dependent Clp protease proteolytic subunit</fullName>
        <ecNumber evidence="2">3.4.21.92</ecNumber>
    </recommendedName>
    <alternativeName>
        <fullName evidence="2">Endopeptidase Clp</fullName>
    </alternativeName>
</protein>
<dbReference type="InterPro" id="IPR001907">
    <property type="entry name" value="ClpP"/>
</dbReference>
<name>D2Q440_KRIFD</name>
<comment type="function">
    <text evidence="2">Cleaves peptides in various proteins in a process that requires ATP hydrolysis. Has a chymotrypsin-like activity. Plays a major role in the degradation of misfolded proteins.</text>
</comment>
<dbReference type="MEROPS" id="S14.001"/>
<dbReference type="GO" id="GO:0004252">
    <property type="term" value="F:serine-type endopeptidase activity"/>
    <property type="evidence" value="ECO:0007669"/>
    <property type="project" value="UniProtKB-UniRule"/>
</dbReference>
<dbReference type="SUPFAM" id="SSF52096">
    <property type="entry name" value="ClpP/crotonase"/>
    <property type="match status" value="1"/>
</dbReference>
<dbReference type="GO" id="GO:0004176">
    <property type="term" value="F:ATP-dependent peptidase activity"/>
    <property type="evidence" value="ECO:0007669"/>
    <property type="project" value="InterPro"/>
</dbReference>
<keyword evidence="2" id="KW-0720">Serine protease</keyword>
<dbReference type="FunFam" id="3.90.226.10:FF:000002">
    <property type="entry name" value="ATP-dependent Clp protease proteolytic subunit"/>
    <property type="match status" value="1"/>
</dbReference>
<comment type="caution">
    <text evidence="2">Lacks conserved residue(s) required for the propagation of feature annotation.</text>
</comment>
<dbReference type="NCBIfam" id="NF001368">
    <property type="entry name" value="PRK00277.1"/>
    <property type="match status" value="1"/>
</dbReference>
<organism evidence="4 5">
    <name type="scientific">Kribbella flavida (strain DSM 17836 / JCM 10339 / NBRC 14399)</name>
    <dbReference type="NCBI Taxonomy" id="479435"/>
    <lineage>
        <taxon>Bacteria</taxon>
        <taxon>Bacillati</taxon>
        <taxon>Actinomycetota</taxon>
        <taxon>Actinomycetes</taxon>
        <taxon>Propionibacteriales</taxon>
        <taxon>Kribbellaceae</taxon>
        <taxon>Kribbella</taxon>
    </lineage>
</organism>
<keyword evidence="2 4" id="KW-0378">Hydrolase</keyword>
<dbReference type="HOGENOM" id="CLU_058707_3_2_11"/>
<evidence type="ECO:0000256" key="2">
    <source>
        <dbReference type="HAMAP-Rule" id="MF_00444"/>
    </source>
</evidence>
<dbReference type="PRINTS" id="PR00127">
    <property type="entry name" value="CLPPROTEASEP"/>
</dbReference>
<evidence type="ECO:0000256" key="1">
    <source>
        <dbReference type="ARBA" id="ARBA00007039"/>
    </source>
</evidence>
<accession>D2Q440</accession>
<dbReference type="EC" id="3.4.21.92" evidence="2"/>
<comment type="subcellular location">
    <subcellularLocation>
        <location evidence="2">Cytoplasm</location>
    </subcellularLocation>
</comment>
<dbReference type="Gene3D" id="3.90.226.10">
    <property type="entry name" value="2-enoyl-CoA Hydratase, Chain A, domain 1"/>
    <property type="match status" value="1"/>
</dbReference>
<comment type="subunit">
    <text evidence="2">Fourteen ClpP subunits assemble into 2 heptameric rings which stack back to back to give a disk-like structure with a central cavity, resembling the structure of eukaryotic proteasomes.</text>
</comment>
<dbReference type="AlphaFoldDB" id="D2Q440"/>
<dbReference type="PANTHER" id="PTHR10381:SF26">
    <property type="entry name" value="ATP-DEPENDENT CLP PROTEASE PROTEOLYTIC SUBUNIT-LIKE-RELATED"/>
    <property type="match status" value="1"/>
</dbReference>
<keyword evidence="2" id="KW-0963">Cytoplasm</keyword>